<evidence type="ECO:0000256" key="1">
    <source>
        <dbReference type="ARBA" id="ARBA00004123"/>
    </source>
</evidence>
<dbReference type="Gene3D" id="2.30.29.30">
    <property type="entry name" value="Pleckstrin-homology domain (PH domain)/Phosphotyrosine-binding domain (PTB)"/>
    <property type="match status" value="1"/>
</dbReference>
<dbReference type="InterPro" id="IPR040993">
    <property type="entry name" value="Rtt106_N"/>
</dbReference>
<organism evidence="14 15">
    <name type="scientific">Diutina rugosa</name>
    <name type="common">Yeast</name>
    <name type="synonym">Candida rugosa</name>
    <dbReference type="NCBI Taxonomy" id="5481"/>
    <lineage>
        <taxon>Eukaryota</taxon>
        <taxon>Fungi</taxon>
        <taxon>Dikarya</taxon>
        <taxon>Ascomycota</taxon>
        <taxon>Saccharomycotina</taxon>
        <taxon>Pichiomycetes</taxon>
        <taxon>Debaryomycetaceae</taxon>
        <taxon>Diutina</taxon>
    </lineage>
</organism>
<dbReference type="VEuPathDB" id="FungiDB:DIURU_003464"/>
<feature type="domain" description="Histone chaperone RTT106/FACT complex subunit SPT16-like middle" evidence="13">
    <location>
        <begin position="266"/>
        <end position="359"/>
    </location>
</feature>
<keyword evidence="10" id="KW-0143">Chaperone</keyword>
<protein>
    <recommendedName>
        <fullName evidence="4">Histone chaperone RTT106</fullName>
    </recommendedName>
    <alternativeName>
        <fullName evidence="5">Histone chaperone rtt106</fullName>
    </alternativeName>
</protein>
<dbReference type="GO" id="GO:0003677">
    <property type="term" value="F:DNA binding"/>
    <property type="evidence" value="ECO:0007669"/>
    <property type="project" value="UniProtKB-KW"/>
</dbReference>
<name>A0A642USQ5_DIURU</name>
<dbReference type="GeneID" id="54782115"/>
<gene>
    <name evidence="14" type="ORF">DIURU_003464</name>
</gene>
<evidence type="ECO:0000256" key="9">
    <source>
        <dbReference type="ARBA" id="ARBA00023163"/>
    </source>
</evidence>
<comment type="subcellular location">
    <subcellularLocation>
        <location evidence="2">Chromosome</location>
    </subcellularLocation>
    <subcellularLocation>
        <location evidence="1">Nucleus</location>
    </subcellularLocation>
</comment>
<dbReference type="Gene3D" id="6.10.10.70">
    <property type="entry name" value="RTT106-like"/>
    <property type="match status" value="1"/>
</dbReference>
<dbReference type="EMBL" id="SWFT01000105">
    <property type="protein sequence ID" value="KAA8901094.1"/>
    <property type="molecule type" value="Genomic_DNA"/>
</dbReference>
<keyword evidence="9" id="KW-0804">Transcription</keyword>
<keyword evidence="7" id="KW-0805">Transcription regulation</keyword>
<dbReference type="SUPFAM" id="SSF50729">
    <property type="entry name" value="PH domain-like"/>
    <property type="match status" value="1"/>
</dbReference>
<keyword evidence="15" id="KW-1185">Reference proteome</keyword>
<feature type="compositionally biased region" description="Acidic residues" evidence="12">
    <location>
        <begin position="379"/>
        <end position="392"/>
    </location>
</feature>
<keyword evidence="8" id="KW-0238">DNA-binding</keyword>
<comment type="caution">
    <text evidence="14">The sequence shown here is derived from an EMBL/GenBank/DDBJ whole genome shotgun (WGS) entry which is preliminary data.</text>
</comment>
<dbReference type="Pfam" id="PF18215">
    <property type="entry name" value="Rtt106_N"/>
    <property type="match status" value="1"/>
</dbReference>
<dbReference type="InterPro" id="IPR040770">
    <property type="entry name" value="Rtt106_PH"/>
</dbReference>
<reference evidence="14 15" key="1">
    <citation type="submission" date="2019-07" db="EMBL/GenBank/DDBJ databases">
        <title>Genome assembly of two rare yeast pathogens: Diutina rugosa and Trichomonascus ciferrii.</title>
        <authorList>
            <person name="Mixao V."/>
            <person name="Saus E."/>
            <person name="Hansen A."/>
            <person name="Lass-Flor C."/>
            <person name="Gabaldon T."/>
        </authorList>
    </citation>
    <scope>NUCLEOTIDE SEQUENCE [LARGE SCALE GENOMIC DNA]</scope>
    <source>
        <strain evidence="14 15">CBS 613</strain>
    </source>
</reference>
<dbReference type="InterPro" id="IPR013719">
    <property type="entry name" value="RTT106/SPT16-like_middle_dom"/>
</dbReference>
<evidence type="ECO:0000256" key="2">
    <source>
        <dbReference type="ARBA" id="ARBA00004286"/>
    </source>
</evidence>
<evidence type="ECO:0000256" key="7">
    <source>
        <dbReference type="ARBA" id="ARBA00023015"/>
    </source>
</evidence>
<dbReference type="GO" id="GO:0005694">
    <property type="term" value="C:chromosome"/>
    <property type="evidence" value="ECO:0007669"/>
    <property type="project" value="UniProtKB-SubCell"/>
</dbReference>
<dbReference type="GO" id="GO:0031491">
    <property type="term" value="F:nucleosome binding"/>
    <property type="evidence" value="ECO:0007669"/>
    <property type="project" value="TreeGrafter"/>
</dbReference>
<accession>A0A642USQ5</accession>
<evidence type="ECO:0000256" key="8">
    <source>
        <dbReference type="ARBA" id="ARBA00023125"/>
    </source>
</evidence>
<dbReference type="InterPro" id="IPR044891">
    <property type="entry name" value="Rtt106_N_sf"/>
</dbReference>
<dbReference type="CDD" id="cd11604">
    <property type="entry name" value="RTT106_N"/>
    <property type="match status" value="1"/>
</dbReference>
<evidence type="ECO:0000256" key="5">
    <source>
        <dbReference type="ARBA" id="ARBA00018462"/>
    </source>
</evidence>
<evidence type="ECO:0000313" key="14">
    <source>
        <dbReference type="EMBL" id="KAA8901094.1"/>
    </source>
</evidence>
<dbReference type="PANTHER" id="PTHR45849">
    <property type="entry name" value="FACT COMPLEX SUBUNIT SSRP1"/>
    <property type="match status" value="1"/>
</dbReference>
<evidence type="ECO:0000256" key="12">
    <source>
        <dbReference type="SAM" id="MobiDB-lite"/>
    </source>
</evidence>
<dbReference type="InterPro" id="IPR011993">
    <property type="entry name" value="PH-like_dom_sf"/>
</dbReference>
<dbReference type="Pfam" id="PF08512">
    <property type="entry name" value="Rttp106-like_middle"/>
    <property type="match status" value="1"/>
</dbReference>
<feature type="compositionally biased region" description="Acidic residues" evidence="12">
    <location>
        <begin position="399"/>
        <end position="411"/>
    </location>
</feature>
<dbReference type="GO" id="GO:0005634">
    <property type="term" value="C:nucleus"/>
    <property type="evidence" value="ECO:0007669"/>
    <property type="project" value="UniProtKB-SubCell"/>
</dbReference>
<keyword evidence="6" id="KW-0158">Chromosome</keyword>
<evidence type="ECO:0000256" key="11">
    <source>
        <dbReference type="ARBA" id="ARBA00023242"/>
    </source>
</evidence>
<evidence type="ECO:0000256" key="4">
    <source>
        <dbReference type="ARBA" id="ARBA00017355"/>
    </source>
</evidence>
<dbReference type="PANTHER" id="PTHR45849:SF3">
    <property type="entry name" value="HISTONE CHAPERONE RTT106"/>
    <property type="match status" value="1"/>
</dbReference>
<evidence type="ECO:0000259" key="13">
    <source>
        <dbReference type="SMART" id="SM01287"/>
    </source>
</evidence>
<dbReference type="Proteomes" id="UP000449547">
    <property type="component" value="Unassembled WGS sequence"/>
</dbReference>
<comment type="similarity">
    <text evidence="3">Belongs to the RTT106 family.</text>
</comment>
<evidence type="ECO:0000256" key="6">
    <source>
        <dbReference type="ARBA" id="ARBA00022454"/>
    </source>
</evidence>
<evidence type="ECO:0000313" key="15">
    <source>
        <dbReference type="Proteomes" id="UP000449547"/>
    </source>
</evidence>
<dbReference type="InterPro" id="IPR050454">
    <property type="entry name" value="RTT106/SSRP1_HistChap/FACT"/>
</dbReference>
<dbReference type="SMART" id="SM01287">
    <property type="entry name" value="Rtt106"/>
    <property type="match status" value="1"/>
</dbReference>
<evidence type="ECO:0000256" key="10">
    <source>
        <dbReference type="ARBA" id="ARBA00023186"/>
    </source>
</evidence>
<sequence length="428" mass="48432">MEWLDKLPTELRQEVESVIKQVPSSKKVLDDLYKYATEDPAKRRKVSVKQESSDLEFNDDSGIIYSSTPIDPQTIIMDIQQVSFQHPMRKRMNFVFHLLEREGEPTPALSVVSPTTDIPEFTAVNLDKTIKLAILLPIVGNTTSPKKKNLASLCLWIDPARMGSTYLQKGGEPIICQINLEQIKKVLVKAGKMPNNIEQQYDEKEENDVYLHPIQEHIVNYFTRQFGLCGIQLKNYLPCKDSNVFNLNTDQALAIAPVSNPTHNVLIMTDCYKGSKDGVLVFLDSGTFIFGFKKPILLFDVSIIKFTSYTNVTRMTFSLNITVEEDGGEKTHEFSMIDQQYFAVIDDFIKNLQINDASFDAKLKEKRNADGDNSKPANAEEDDDDDDDEEDRDFVGGEIDADVAEEYDSEHDSDGVLQEGVEEDESEN</sequence>
<dbReference type="AlphaFoldDB" id="A0A642USQ5"/>
<dbReference type="RefSeq" id="XP_034011717.1">
    <property type="nucleotide sequence ID" value="XM_034156229.1"/>
</dbReference>
<keyword evidence="11" id="KW-0539">Nucleus</keyword>
<dbReference type="OrthoDB" id="75754at2759"/>
<dbReference type="Gene3D" id="2.30.29.120">
    <property type="match status" value="1"/>
</dbReference>
<dbReference type="Pfam" id="PF18469">
    <property type="entry name" value="PH_18"/>
    <property type="match status" value="1"/>
</dbReference>
<dbReference type="GO" id="GO:0042393">
    <property type="term" value="F:histone binding"/>
    <property type="evidence" value="ECO:0007669"/>
    <property type="project" value="TreeGrafter"/>
</dbReference>
<feature type="region of interest" description="Disordered" evidence="12">
    <location>
        <begin position="366"/>
        <end position="428"/>
    </location>
</feature>
<dbReference type="OMA" id="TRLTFNV"/>
<evidence type="ECO:0000256" key="3">
    <source>
        <dbReference type="ARBA" id="ARBA00006159"/>
    </source>
</evidence>
<proteinExistence type="inferred from homology"/>